<keyword evidence="2" id="KW-0815">Transposition</keyword>
<dbReference type="EMBL" id="NIRQ01000001">
    <property type="protein sequence ID" value="PHI14307.1"/>
    <property type="molecule type" value="Genomic_DNA"/>
</dbReference>
<organism evidence="7 8">
    <name type="scientific">Fusobacterium nucleatum subsp. polymorphum</name>
    <name type="common">Fusobacterium polymorphum</name>
    <dbReference type="NCBI Taxonomy" id="76857"/>
    <lineage>
        <taxon>Bacteria</taxon>
        <taxon>Fusobacteriati</taxon>
        <taxon>Fusobacteriota</taxon>
        <taxon>Fusobacteriia</taxon>
        <taxon>Fusobacteriales</taxon>
        <taxon>Fusobacteriaceae</taxon>
        <taxon>Fusobacterium</taxon>
    </lineage>
</organism>
<sequence>MYLTLKQQVKHLSKKEFRNLKYLRHIAKNLKLKNQAIYNVRQHYFKNKKYLSYNENYKMLKNSENYKKLNSNMAQQILKEVDESFKSFFALLKLAKNGQYNGKIKLSNYLAKDGFTTLVIGFVRLKDDMLIVPYSNSFKKTHQEVKVKLPPVLKDKKIKEIRIIPKQHSRYFEIQYIYEVEEVQRELNKNNVLGIDLGIDNLCTCVTNTGASFIIDGRKLKSINQYYNKINAKLQSIKDKQKIECTTLRQKRIIRKRNNRINDYLSKAVRIIINYCLNNDIGKLVLGYNEDFQRKSNIGSINNQNFVNISYGKLRDKLVYLCKLYGIEFKLQEESYTSKASFFDGDEIPIYDKENLQEYIFSGKRIKRGLYQTSAGKLINADCNGALNILRKSKVVDLSVLYNRGELNTPKRIRVV</sequence>
<evidence type="ECO:0000259" key="5">
    <source>
        <dbReference type="Pfam" id="PF01385"/>
    </source>
</evidence>
<evidence type="ECO:0000256" key="3">
    <source>
        <dbReference type="ARBA" id="ARBA00023125"/>
    </source>
</evidence>
<dbReference type="Pfam" id="PF07282">
    <property type="entry name" value="Cas12f1-like_TNB"/>
    <property type="match status" value="1"/>
</dbReference>
<dbReference type="InterPro" id="IPR010095">
    <property type="entry name" value="Cas12f1-like_TNB"/>
</dbReference>
<dbReference type="GO" id="GO:0032196">
    <property type="term" value="P:transposition"/>
    <property type="evidence" value="ECO:0007669"/>
    <property type="project" value="UniProtKB-KW"/>
</dbReference>
<comment type="similarity">
    <text evidence="1">In the C-terminal section; belongs to the transposase 35 family.</text>
</comment>
<reference evidence="7 8" key="1">
    <citation type="submission" date="2017-06" db="EMBL/GenBank/DDBJ databases">
        <title>Draft genome sequence of Fusobacterium nucleatum subsp. polymorphum KCOM 1330 (=ChDC F330).</title>
        <authorList>
            <person name="Kook J.-K."/>
            <person name="Park S.-N."/>
            <person name="Lim Y.K."/>
            <person name="Roh H."/>
        </authorList>
    </citation>
    <scope>NUCLEOTIDE SEQUENCE [LARGE SCALE GENOMIC DNA]</scope>
    <source>
        <strain evidence="8">KCOM 1330 (ChDC F330)</strain>
    </source>
</reference>
<dbReference type="RefSeq" id="WP_098995129.1">
    <property type="nucleotide sequence ID" value="NZ_CP084159.1"/>
</dbReference>
<dbReference type="GO" id="GO:0006310">
    <property type="term" value="P:DNA recombination"/>
    <property type="evidence" value="ECO:0007669"/>
    <property type="project" value="UniProtKB-KW"/>
</dbReference>
<keyword evidence="4" id="KW-0233">DNA recombination</keyword>
<comment type="caution">
    <text evidence="7">The sequence shown here is derived from an EMBL/GenBank/DDBJ whole genome shotgun (WGS) entry which is preliminary data.</text>
</comment>
<evidence type="ECO:0000256" key="4">
    <source>
        <dbReference type="ARBA" id="ARBA00023172"/>
    </source>
</evidence>
<dbReference type="Proteomes" id="UP000221852">
    <property type="component" value="Unassembled WGS sequence"/>
</dbReference>
<feature type="domain" description="Cas12f1-like TNB" evidence="6">
    <location>
        <begin position="311"/>
        <end position="389"/>
    </location>
</feature>
<accession>A0A2C6CBP7</accession>
<dbReference type="NCBIfam" id="NF040570">
    <property type="entry name" value="guided_TnpB"/>
    <property type="match status" value="1"/>
</dbReference>
<feature type="domain" description="Probable transposase IS891/IS1136/IS1341" evidence="5">
    <location>
        <begin position="175"/>
        <end position="291"/>
    </location>
</feature>
<dbReference type="AlphaFoldDB" id="A0A2C6CBP7"/>
<evidence type="ECO:0000313" key="7">
    <source>
        <dbReference type="EMBL" id="PHI14307.1"/>
    </source>
</evidence>
<protein>
    <submittedName>
        <fullName evidence="7">Transposase</fullName>
    </submittedName>
</protein>
<dbReference type="Pfam" id="PF01385">
    <property type="entry name" value="OrfB_IS605"/>
    <property type="match status" value="1"/>
</dbReference>
<dbReference type="GO" id="GO:0003677">
    <property type="term" value="F:DNA binding"/>
    <property type="evidence" value="ECO:0007669"/>
    <property type="project" value="UniProtKB-KW"/>
</dbReference>
<dbReference type="InterPro" id="IPR001959">
    <property type="entry name" value="Transposase"/>
</dbReference>
<dbReference type="NCBIfam" id="TIGR01766">
    <property type="entry name" value="IS200/IS605 family accessory protein TnpB-like domain"/>
    <property type="match status" value="1"/>
</dbReference>
<evidence type="ECO:0000259" key="6">
    <source>
        <dbReference type="Pfam" id="PF07282"/>
    </source>
</evidence>
<keyword evidence="3" id="KW-0238">DNA-binding</keyword>
<evidence type="ECO:0000256" key="2">
    <source>
        <dbReference type="ARBA" id="ARBA00022578"/>
    </source>
</evidence>
<name>A0A2C6CBP7_FUSNP</name>
<proteinExistence type="inferred from homology"/>
<gene>
    <name evidence="7" type="ORF">CBG59_11905</name>
</gene>
<evidence type="ECO:0000313" key="8">
    <source>
        <dbReference type="Proteomes" id="UP000221852"/>
    </source>
</evidence>
<evidence type="ECO:0000256" key="1">
    <source>
        <dbReference type="ARBA" id="ARBA00008761"/>
    </source>
</evidence>